<dbReference type="Proteomes" id="UP001183420">
    <property type="component" value="Unassembled WGS sequence"/>
</dbReference>
<feature type="domain" description="N-acetyltransferase" evidence="3">
    <location>
        <begin position="4"/>
        <end position="170"/>
    </location>
</feature>
<dbReference type="PROSITE" id="PS51186">
    <property type="entry name" value="GNAT"/>
    <property type="match status" value="1"/>
</dbReference>
<sequence length="175" mass="19004">MSEIRMRAGGPDDVPLILAMLDGAVEWLASLGRTGQWGTEPWSTRPKAVARVHEIVASGTPWIAELDGEPAGVVTLTPGPTAYVDPVDEPEVYVHLLVTDRRFKGHGVGAALLAHAVAEARRQRIDLVRVDCYAGDDGRLVAYYRSQGFTPVTTFTVGDWPGQLLAQRVLSDDRT</sequence>
<dbReference type="RefSeq" id="WP_311600142.1">
    <property type="nucleotide sequence ID" value="NZ_JAVREM010000023.1"/>
</dbReference>
<protein>
    <submittedName>
        <fullName evidence="4">GNAT family N-acetyltransferase</fullName>
    </submittedName>
</protein>
<dbReference type="InterPro" id="IPR016181">
    <property type="entry name" value="Acyl_CoA_acyltransferase"/>
</dbReference>
<name>A0ABU2LRW4_9ACTN</name>
<dbReference type="EMBL" id="JAVREM010000023">
    <property type="protein sequence ID" value="MDT0320329.1"/>
    <property type="molecule type" value="Genomic_DNA"/>
</dbReference>
<keyword evidence="1" id="KW-0808">Transferase</keyword>
<dbReference type="Gene3D" id="3.40.630.30">
    <property type="match status" value="1"/>
</dbReference>
<dbReference type="PANTHER" id="PTHR43877">
    <property type="entry name" value="AMINOALKYLPHOSPHONATE N-ACETYLTRANSFERASE-RELATED-RELATED"/>
    <property type="match status" value="1"/>
</dbReference>
<proteinExistence type="predicted"/>
<dbReference type="InterPro" id="IPR050832">
    <property type="entry name" value="Bact_Acetyltransf"/>
</dbReference>
<dbReference type="Pfam" id="PF00583">
    <property type="entry name" value="Acetyltransf_1"/>
    <property type="match status" value="1"/>
</dbReference>
<evidence type="ECO:0000313" key="4">
    <source>
        <dbReference type="EMBL" id="MDT0320329.1"/>
    </source>
</evidence>
<organism evidence="4 5">
    <name type="scientific">Streptomyces millisiae</name>
    <dbReference type="NCBI Taxonomy" id="3075542"/>
    <lineage>
        <taxon>Bacteria</taxon>
        <taxon>Bacillati</taxon>
        <taxon>Actinomycetota</taxon>
        <taxon>Actinomycetes</taxon>
        <taxon>Kitasatosporales</taxon>
        <taxon>Streptomycetaceae</taxon>
        <taxon>Streptomyces</taxon>
    </lineage>
</organism>
<keyword evidence="2" id="KW-0012">Acyltransferase</keyword>
<accession>A0ABU2LRW4</accession>
<evidence type="ECO:0000256" key="2">
    <source>
        <dbReference type="ARBA" id="ARBA00023315"/>
    </source>
</evidence>
<evidence type="ECO:0000259" key="3">
    <source>
        <dbReference type="PROSITE" id="PS51186"/>
    </source>
</evidence>
<dbReference type="CDD" id="cd04301">
    <property type="entry name" value="NAT_SF"/>
    <property type="match status" value="1"/>
</dbReference>
<dbReference type="SUPFAM" id="SSF55729">
    <property type="entry name" value="Acyl-CoA N-acyltransferases (Nat)"/>
    <property type="match status" value="1"/>
</dbReference>
<reference evidence="5" key="1">
    <citation type="submission" date="2023-07" db="EMBL/GenBank/DDBJ databases">
        <title>30 novel species of actinomycetes from the DSMZ collection.</title>
        <authorList>
            <person name="Nouioui I."/>
        </authorList>
    </citation>
    <scope>NUCLEOTIDE SEQUENCE [LARGE SCALE GENOMIC DNA]</scope>
    <source>
        <strain evidence="5">DSM 44918</strain>
    </source>
</reference>
<comment type="caution">
    <text evidence="4">The sequence shown here is derived from an EMBL/GenBank/DDBJ whole genome shotgun (WGS) entry which is preliminary data.</text>
</comment>
<gene>
    <name evidence="4" type="ORF">RNC47_18490</name>
</gene>
<evidence type="ECO:0000313" key="5">
    <source>
        <dbReference type="Proteomes" id="UP001183420"/>
    </source>
</evidence>
<keyword evidence="5" id="KW-1185">Reference proteome</keyword>
<dbReference type="InterPro" id="IPR000182">
    <property type="entry name" value="GNAT_dom"/>
</dbReference>
<evidence type="ECO:0000256" key="1">
    <source>
        <dbReference type="ARBA" id="ARBA00022679"/>
    </source>
</evidence>